<keyword evidence="1" id="KW-1133">Transmembrane helix</keyword>
<organism evidence="2 3">
    <name type="scientific">Syncephalastrum racemosum</name>
    <name type="common">Filamentous fungus</name>
    <dbReference type="NCBI Taxonomy" id="13706"/>
    <lineage>
        <taxon>Eukaryota</taxon>
        <taxon>Fungi</taxon>
        <taxon>Fungi incertae sedis</taxon>
        <taxon>Mucoromycota</taxon>
        <taxon>Mucoromycotina</taxon>
        <taxon>Mucoromycetes</taxon>
        <taxon>Mucorales</taxon>
        <taxon>Syncephalastraceae</taxon>
        <taxon>Syncephalastrum</taxon>
    </lineage>
</organism>
<reference evidence="2 3" key="1">
    <citation type="submission" date="2016-07" db="EMBL/GenBank/DDBJ databases">
        <title>Pervasive Adenine N6-methylation of Active Genes in Fungi.</title>
        <authorList>
            <consortium name="DOE Joint Genome Institute"/>
            <person name="Mondo S.J."/>
            <person name="Dannebaum R.O."/>
            <person name="Kuo R.C."/>
            <person name="Labutti K."/>
            <person name="Haridas S."/>
            <person name="Kuo A."/>
            <person name="Salamov A."/>
            <person name="Ahrendt S.R."/>
            <person name="Lipzen A."/>
            <person name="Sullivan W."/>
            <person name="Andreopoulos W.B."/>
            <person name="Clum A."/>
            <person name="Lindquist E."/>
            <person name="Daum C."/>
            <person name="Ramamoorthy G.K."/>
            <person name="Gryganskyi A."/>
            <person name="Culley D."/>
            <person name="Magnuson J.K."/>
            <person name="James T.Y."/>
            <person name="O'Malley M.A."/>
            <person name="Stajich J.E."/>
            <person name="Spatafora J.W."/>
            <person name="Visel A."/>
            <person name="Grigoriev I.V."/>
        </authorList>
    </citation>
    <scope>NUCLEOTIDE SEQUENCE [LARGE SCALE GENOMIC DNA]</scope>
    <source>
        <strain evidence="2 3">NRRL 2496</strain>
    </source>
</reference>
<accession>A0A1X2H7N9</accession>
<proteinExistence type="predicted"/>
<feature type="transmembrane region" description="Helical" evidence="1">
    <location>
        <begin position="36"/>
        <end position="59"/>
    </location>
</feature>
<evidence type="ECO:0000313" key="3">
    <source>
        <dbReference type="Proteomes" id="UP000242180"/>
    </source>
</evidence>
<name>A0A1X2H7N9_SYNRA</name>
<dbReference type="AlphaFoldDB" id="A0A1X2H7N9"/>
<dbReference type="InParanoid" id="A0A1X2H7N9"/>
<keyword evidence="1" id="KW-0812">Transmembrane</keyword>
<gene>
    <name evidence="2" type="ORF">BCR43DRAFT_494248</name>
</gene>
<dbReference type="EMBL" id="MCGN01000007">
    <property type="protein sequence ID" value="ORY94576.1"/>
    <property type="molecule type" value="Genomic_DNA"/>
</dbReference>
<keyword evidence="1" id="KW-0472">Membrane</keyword>
<keyword evidence="3" id="KW-1185">Reference proteome</keyword>
<sequence>MGALMRRPLGCKQRQTMIIKIGSSSNETNILPPPCLLALFGLLAYHDMMCVYVYVGVCVGRMSNHFAVMTGAGTTCCERV</sequence>
<protein>
    <submittedName>
        <fullName evidence="2">Uncharacterized protein</fullName>
    </submittedName>
</protein>
<evidence type="ECO:0000313" key="2">
    <source>
        <dbReference type="EMBL" id="ORY94576.1"/>
    </source>
</evidence>
<evidence type="ECO:0000256" key="1">
    <source>
        <dbReference type="SAM" id="Phobius"/>
    </source>
</evidence>
<dbReference type="Proteomes" id="UP000242180">
    <property type="component" value="Unassembled WGS sequence"/>
</dbReference>
<comment type="caution">
    <text evidence="2">The sequence shown here is derived from an EMBL/GenBank/DDBJ whole genome shotgun (WGS) entry which is preliminary data.</text>
</comment>